<proteinExistence type="predicted"/>
<evidence type="ECO:0000313" key="6">
    <source>
        <dbReference type="EMBL" id="KAJ8435435.1"/>
    </source>
</evidence>
<accession>A0A9Q1QC40</accession>
<dbReference type="GO" id="GO:0008270">
    <property type="term" value="F:zinc ion binding"/>
    <property type="evidence" value="ECO:0007669"/>
    <property type="project" value="UniProtKB-KW"/>
</dbReference>
<keyword evidence="1" id="KW-0479">Metal-binding</keyword>
<comment type="caution">
    <text evidence="6">The sequence shown here is derived from an EMBL/GenBank/DDBJ whole genome shotgun (WGS) entry which is preliminary data.</text>
</comment>
<evidence type="ECO:0000256" key="3">
    <source>
        <dbReference type="ARBA" id="ARBA00022833"/>
    </source>
</evidence>
<dbReference type="GO" id="GO:0003677">
    <property type="term" value="F:DNA binding"/>
    <property type="evidence" value="ECO:0007669"/>
    <property type="project" value="InterPro"/>
</dbReference>
<evidence type="ECO:0000259" key="5">
    <source>
        <dbReference type="Pfam" id="PF02892"/>
    </source>
</evidence>
<dbReference type="Pfam" id="PF02892">
    <property type="entry name" value="zf-BED"/>
    <property type="match status" value="1"/>
</dbReference>
<organism evidence="6 7">
    <name type="scientific">Carnegiea gigantea</name>
    <dbReference type="NCBI Taxonomy" id="171969"/>
    <lineage>
        <taxon>Eukaryota</taxon>
        <taxon>Viridiplantae</taxon>
        <taxon>Streptophyta</taxon>
        <taxon>Embryophyta</taxon>
        <taxon>Tracheophyta</taxon>
        <taxon>Spermatophyta</taxon>
        <taxon>Magnoliopsida</taxon>
        <taxon>eudicotyledons</taxon>
        <taxon>Gunneridae</taxon>
        <taxon>Pentapetalae</taxon>
        <taxon>Caryophyllales</taxon>
        <taxon>Cactineae</taxon>
        <taxon>Cactaceae</taxon>
        <taxon>Cactoideae</taxon>
        <taxon>Echinocereeae</taxon>
        <taxon>Carnegiea</taxon>
    </lineage>
</organism>
<sequence length="153" mass="17937">MSRHKTRSNEYIGWLFGIAIDGSRKQVQCKFCSKVIRGGITRLKQHLAHKTDVSAEVKRDMMKLLEGYKEKKRQKTRIARDMEDEITRSFNHTDYVDDEEEDAQLAHARYQSLEQHQFEHDQRVYRASRGTYYDEGGSSRPPSVPQMRRSASV</sequence>
<protein>
    <recommendedName>
        <fullName evidence="5">BED-type domain-containing protein</fullName>
    </recommendedName>
</protein>
<evidence type="ECO:0000256" key="2">
    <source>
        <dbReference type="ARBA" id="ARBA00022771"/>
    </source>
</evidence>
<evidence type="ECO:0000256" key="1">
    <source>
        <dbReference type="ARBA" id="ARBA00022723"/>
    </source>
</evidence>
<dbReference type="AlphaFoldDB" id="A0A9Q1QC40"/>
<feature type="region of interest" description="Disordered" evidence="4">
    <location>
        <begin position="111"/>
        <end position="153"/>
    </location>
</feature>
<keyword evidence="2" id="KW-0863">Zinc-finger</keyword>
<name>A0A9Q1QC40_9CARY</name>
<evidence type="ECO:0000313" key="7">
    <source>
        <dbReference type="Proteomes" id="UP001153076"/>
    </source>
</evidence>
<evidence type="ECO:0000256" key="4">
    <source>
        <dbReference type="SAM" id="MobiDB-lite"/>
    </source>
</evidence>
<keyword evidence="3" id="KW-0862">Zinc</keyword>
<dbReference type="PANTHER" id="PTHR46951">
    <property type="entry name" value="BED-TYPE DOMAIN-CONTAINING PROTEIN"/>
    <property type="match status" value="1"/>
</dbReference>
<dbReference type="InterPro" id="IPR003656">
    <property type="entry name" value="Znf_BED"/>
</dbReference>
<reference evidence="6" key="1">
    <citation type="submission" date="2022-04" db="EMBL/GenBank/DDBJ databases">
        <title>Carnegiea gigantea Genome sequencing and assembly v2.</title>
        <authorList>
            <person name="Copetti D."/>
            <person name="Sanderson M.J."/>
            <person name="Burquez A."/>
            <person name="Wojciechowski M.F."/>
        </authorList>
    </citation>
    <scope>NUCLEOTIDE SEQUENCE</scope>
    <source>
        <strain evidence="6">SGP5-SGP5p</strain>
        <tissue evidence="6">Aerial part</tissue>
    </source>
</reference>
<dbReference type="PANTHER" id="PTHR46951:SF2">
    <property type="entry name" value="BED-TYPE DOMAIN-CONTAINING PROTEIN"/>
    <property type="match status" value="1"/>
</dbReference>
<dbReference type="EMBL" id="JAKOGI010000412">
    <property type="protein sequence ID" value="KAJ8435435.1"/>
    <property type="molecule type" value="Genomic_DNA"/>
</dbReference>
<dbReference type="Proteomes" id="UP001153076">
    <property type="component" value="Unassembled WGS sequence"/>
</dbReference>
<dbReference type="OrthoDB" id="2012664at2759"/>
<keyword evidence="7" id="KW-1185">Reference proteome</keyword>
<feature type="domain" description="BED-type" evidence="5">
    <location>
        <begin position="23"/>
        <end position="50"/>
    </location>
</feature>
<gene>
    <name evidence="6" type="ORF">Cgig2_012556</name>
</gene>